<evidence type="ECO:0000256" key="2">
    <source>
        <dbReference type="ARBA" id="ARBA00023002"/>
    </source>
</evidence>
<evidence type="ECO:0000313" key="4">
    <source>
        <dbReference type="EMBL" id="GAN52920.1"/>
    </source>
</evidence>
<dbReference type="PANTHER" id="PTHR43639:SF1">
    <property type="entry name" value="SHORT-CHAIN DEHYDROGENASE_REDUCTASE FAMILY PROTEIN"/>
    <property type="match status" value="1"/>
</dbReference>
<dbReference type="InterPro" id="IPR036291">
    <property type="entry name" value="NAD(P)-bd_dom_sf"/>
</dbReference>
<dbReference type="GO" id="GO:0016491">
    <property type="term" value="F:oxidoreductase activity"/>
    <property type="evidence" value="ECO:0007669"/>
    <property type="project" value="UniProtKB-KW"/>
</dbReference>
<dbReference type="InterPro" id="IPR002347">
    <property type="entry name" value="SDR_fam"/>
</dbReference>
<evidence type="ECO:0000313" key="5">
    <source>
        <dbReference type="Proteomes" id="UP000032679"/>
    </source>
</evidence>
<dbReference type="PROSITE" id="PS00061">
    <property type="entry name" value="ADH_SHORT"/>
    <property type="match status" value="1"/>
</dbReference>
<gene>
    <name evidence="4" type="ORF">Tasa_003_098</name>
</gene>
<dbReference type="Proteomes" id="UP000032679">
    <property type="component" value="Unassembled WGS sequence"/>
</dbReference>
<evidence type="ECO:0000259" key="3">
    <source>
        <dbReference type="SMART" id="SM00822"/>
    </source>
</evidence>
<dbReference type="PRINTS" id="PR00081">
    <property type="entry name" value="GDHRDH"/>
</dbReference>
<dbReference type="InterPro" id="IPR020904">
    <property type="entry name" value="Sc_DH/Rdtase_CS"/>
</dbReference>
<protein>
    <submittedName>
        <fullName evidence="4">Short-chain dehydrogenase/reductase SDR</fullName>
    </submittedName>
</protein>
<dbReference type="STRING" id="1231623.Tasa_003_098"/>
<dbReference type="Pfam" id="PF13561">
    <property type="entry name" value="adh_short_C2"/>
    <property type="match status" value="1"/>
</dbReference>
<name>A0A0D6MHI6_9PROT</name>
<dbReference type="SMART" id="SM00822">
    <property type="entry name" value="PKS_KR"/>
    <property type="match status" value="1"/>
</dbReference>
<reference evidence="4 5" key="1">
    <citation type="submission" date="2012-10" db="EMBL/GenBank/DDBJ databases">
        <title>Genome sequencing of Tanticharoenia sakaeratensis NBRC 103193.</title>
        <authorList>
            <person name="Azuma Y."/>
            <person name="Hadano H."/>
            <person name="Hirakawa H."/>
            <person name="Matsushita K."/>
        </authorList>
    </citation>
    <scope>NUCLEOTIDE SEQUENCE [LARGE SCALE GENOMIC DNA]</scope>
    <source>
        <strain evidence="4 5">NBRC 103193</strain>
    </source>
</reference>
<dbReference type="OrthoDB" id="9797020at2"/>
<sequence length="247" mass="24983">MGTLDGKVALVTGASKGIGAAIAGALGAAGARVAVNYASSREGADAVVAGIKAAGGDAFAIGGNVAHEADIAALFDQTTAQFGPIDILVNNAGIFRPAPLEQSTEQSFHDHFNINVLGVLLATKAFAAQAPNGGSIVNISSIVSRITPENFGIYNATKAAVDALTHTHAKELGPRGIRVNAINPGMVATEGAQTLGFLGSEAEEQFVAQTPLRRIGKPDDIASVAVFLASDEARWLTGQLIAASGGL</sequence>
<comment type="caution">
    <text evidence="4">The sequence shown here is derived from an EMBL/GenBank/DDBJ whole genome shotgun (WGS) entry which is preliminary data.</text>
</comment>
<dbReference type="NCBIfam" id="NF005559">
    <property type="entry name" value="PRK07231.1"/>
    <property type="match status" value="1"/>
</dbReference>
<keyword evidence="2" id="KW-0560">Oxidoreductase</keyword>
<accession>A0A0D6MHI6</accession>
<dbReference type="EMBL" id="BALE01000003">
    <property type="protein sequence ID" value="GAN52920.1"/>
    <property type="molecule type" value="Genomic_DNA"/>
</dbReference>
<dbReference type="PRINTS" id="PR00080">
    <property type="entry name" value="SDRFAMILY"/>
</dbReference>
<dbReference type="AlphaFoldDB" id="A0A0D6MHI6"/>
<comment type="similarity">
    <text evidence="1">Belongs to the short-chain dehydrogenases/reductases (SDR) family.</text>
</comment>
<proteinExistence type="inferred from homology"/>
<organism evidence="4 5">
    <name type="scientific">Tanticharoenia sakaeratensis NBRC 103193</name>
    <dbReference type="NCBI Taxonomy" id="1231623"/>
    <lineage>
        <taxon>Bacteria</taxon>
        <taxon>Pseudomonadati</taxon>
        <taxon>Pseudomonadota</taxon>
        <taxon>Alphaproteobacteria</taxon>
        <taxon>Acetobacterales</taxon>
        <taxon>Acetobacteraceae</taxon>
        <taxon>Tanticharoenia</taxon>
    </lineage>
</organism>
<dbReference type="Gene3D" id="3.40.50.720">
    <property type="entry name" value="NAD(P)-binding Rossmann-like Domain"/>
    <property type="match status" value="1"/>
</dbReference>
<dbReference type="SUPFAM" id="SSF51735">
    <property type="entry name" value="NAD(P)-binding Rossmann-fold domains"/>
    <property type="match status" value="1"/>
</dbReference>
<dbReference type="PANTHER" id="PTHR43639">
    <property type="entry name" value="OXIDOREDUCTASE, SHORT-CHAIN DEHYDROGENASE/REDUCTASE FAMILY (AFU_ORTHOLOGUE AFUA_5G02870)"/>
    <property type="match status" value="1"/>
</dbReference>
<dbReference type="InterPro" id="IPR057326">
    <property type="entry name" value="KR_dom"/>
</dbReference>
<evidence type="ECO:0000256" key="1">
    <source>
        <dbReference type="ARBA" id="ARBA00006484"/>
    </source>
</evidence>
<dbReference type="RefSeq" id="WP_048846321.1">
    <property type="nucleotide sequence ID" value="NZ_BALE01000003.1"/>
</dbReference>
<feature type="domain" description="Ketoreductase" evidence="3">
    <location>
        <begin position="7"/>
        <end position="185"/>
    </location>
</feature>
<keyword evidence="5" id="KW-1185">Reference proteome</keyword>
<dbReference type="FunFam" id="3.40.50.720:FF:000084">
    <property type="entry name" value="Short-chain dehydrogenase reductase"/>
    <property type="match status" value="1"/>
</dbReference>